<protein>
    <recommendedName>
        <fullName evidence="12">Trichome birefringence-like N-terminal domain-containing protein</fullName>
    </recommendedName>
</protein>
<dbReference type="Pfam" id="PF14416">
    <property type="entry name" value="PMR5N"/>
    <property type="match status" value="2"/>
</dbReference>
<dbReference type="PANTHER" id="PTHR32285:SF48">
    <property type="entry name" value="PROTEIN TRICHOME BIREFRINGENCE-LIKE 19"/>
    <property type="match status" value="1"/>
</dbReference>
<comment type="subcellular location">
    <subcellularLocation>
        <location evidence="1">Membrane</location>
        <topology evidence="1">Single-pass membrane protein</topology>
    </subcellularLocation>
</comment>
<dbReference type="GO" id="GO:0005794">
    <property type="term" value="C:Golgi apparatus"/>
    <property type="evidence" value="ECO:0007669"/>
    <property type="project" value="TreeGrafter"/>
</dbReference>
<evidence type="ECO:0008006" key="12">
    <source>
        <dbReference type="Google" id="ProtNLM"/>
    </source>
</evidence>
<reference evidence="10 11" key="1">
    <citation type="submission" date="2018-10" db="EMBL/GenBank/DDBJ databases">
        <title>A high-quality apple genome assembly.</title>
        <authorList>
            <person name="Hu J."/>
        </authorList>
    </citation>
    <scope>NUCLEOTIDE SEQUENCE [LARGE SCALE GENOMIC DNA]</scope>
    <source>
        <strain evidence="11">cv. HFTH1</strain>
        <tissue evidence="10">Young leaf</tissue>
    </source>
</reference>
<keyword evidence="3 7" id="KW-0812">Transmembrane</keyword>
<dbReference type="STRING" id="3750.A0A498HD95"/>
<feature type="transmembrane region" description="Helical" evidence="7">
    <location>
        <begin position="23"/>
        <end position="40"/>
    </location>
</feature>
<feature type="domain" description="Trichome birefringence-like N-terminal" evidence="9">
    <location>
        <begin position="86"/>
        <end position="138"/>
    </location>
</feature>
<keyword evidence="11" id="KW-1185">Reference proteome</keyword>
<keyword evidence="6 7" id="KW-0472">Membrane</keyword>
<feature type="domain" description="Trichome birefringence-like N-terminal" evidence="9">
    <location>
        <begin position="495"/>
        <end position="548"/>
    </location>
</feature>
<feature type="domain" description="Trichome birefringence-like C-terminal" evidence="8">
    <location>
        <begin position="549"/>
        <end position="838"/>
    </location>
</feature>
<dbReference type="PANTHER" id="PTHR32285">
    <property type="entry name" value="PROTEIN TRICHOME BIREFRINGENCE-LIKE 9-RELATED"/>
    <property type="match status" value="1"/>
</dbReference>
<organism evidence="10 11">
    <name type="scientific">Malus domestica</name>
    <name type="common">Apple</name>
    <name type="synonym">Pyrus malus</name>
    <dbReference type="NCBI Taxonomy" id="3750"/>
    <lineage>
        <taxon>Eukaryota</taxon>
        <taxon>Viridiplantae</taxon>
        <taxon>Streptophyta</taxon>
        <taxon>Embryophyta</taxon>
        <taxon>Tracheophyta</taxon>
        <taxon>Spermatophyta</taxon>
        <taxon>Magnoliopsida</taxon>
        <taxon>eudicotyledons</taxon>
        <taxon>Gunneridae</taxon>
        <taxon>Pentapetalae</taxon>
        <taxon>rosids</taxon>
        <taxon>fabids</taxon>
        <taxon>Rosales</taxon>
        <taxon>Rosaceae</taxon>
        <taxon>Amygdaloideae</taxon>
        <taxon>Maleae</taxon>
        <taxon>Malus</taxon>
    </lineage>
</organism>
<comment type="caution">
    <text evidence="10">The sequence shown here is derived from an EMBL/GenBank/DDBJ whole genome shotgun (WGS) entry which is preliminary data.</text>
</comment>
<dbReference type="GO" id="GO:0016413">
    <property type="term" value="F:O-acetyltransferase activity"/>
    <property type="evidence" value="ECO:0007669"/>
    <property type="project" value="InterPro"/>
</dbReference>
<feature type="domain" description="Trichome birefringence-like C-terminal" evidence="8">
    <location>
        <begin position="139"/>
        <end position="428"/>
    </location>
</feature>
<accession>A0A498HD95</accession>
<evidence type="ECO:0000256" key="2">
    <source>
        <dbReference type="ARBA" id="ARBA00007727"/>
    </source>
</evidence>
<evidence type="ECO:0000256" key="5">
    <source>
        <dbReference type="ARBA" id="ARBA00022989"/>
    </source>
</evidence>
<proteinExistence type="inferred from homology"/>
<evidence type="ECO:0000256" key="6">
    <source>
        <dbReference type="ARBA" id="ARBA00023136"/>
    </source>
</evidence>
<sequence>MEHQAIDELPTGKICPQKPPKDFVLLVSVLLLLTIVQLYHPSIFRSLFLSKTIDSNPQVPSTSSSSSSDHSNVQEDDLPSITSNLNCDIFTGEWVPNPEAPYYTNTTCWAIHEHQNCMKYGRPDAEFMKWKWKPDECELPVFNPAQFLELVRGKSMAFVGDSVGRNQMQSLICLLSRVEYPIVVSSTEDQRFIRWKYTSYNFTLAAFWTPYLIKSKQVTYTEGPTKNGLFELYLDEFDEAWTTQIDEFDYIILSAGHWFFRSMVYYENQTISGCNYCLIDNVTDIGKQYAYRKAFRTAFKAINSLENFKGITYVRTFAPSHFENGMWNEGGNCLRTKPYRSNETRLEGIDLELYKIQIEEYRKGEREGRKKGLKYRLLDTTQAMLLRPDGHPSRYGHWPNANVTLYNDCVHWCLPGPIDTWSDFLLEMLKMEAIGLPNAKYTQPNITYKKGILLALTLLLLTTIPLCINNSTTSPLPSPNSNITSGLKTLQDEDQCQIFSGSWIPYPDGPAYYTNETCNLILDQQNCLKFGRPDTEFMKWRWKPQDCELPLFDAAQFLELVRGKSLAFLGDSVGRNQMQSLLCLLSNVTYPEDVSHKYSTNTDYFKRYVYHDYNFTMATLWAPYLVKSRDADPNGHGINSLMSLYLDEPDEGWETEVENFDYVIVSAGQWFFRPLIYYENGRVIGCHKCGRDDMKSFLTYYGYKKAFRTVFRTLRNLKNYKGVTFLRTFSPSHFENGAWNEGGNCPRTRPFSKEEMKLDGYILEMHLTQVEELKAAEKKGMKRGLEFRLMDTTEAMLLRPDGHPNFYGQSPHRNMTIADCVHWCLPGPIDTWNEILLYMLKSGHKPS</sequence>
<evidence type="ECO:0000259" key="8">
    <source>
        <dbReference type="Pfam" id="PF13839"/>
    </source>
</evidence>
<dbReference type="AlphaFoldDB" id="A0A498HD95"/>
<keyword evidence="4" id="KW-0735">Signal-anchor</keyword>
<evidence type="ECO:0000256" key="1">
    <source>
        <dbReference type="ARBA" id="ARBA00004167"/>
    </source>
</evidence>
<evidence type="ECO:0000313" key="10">
    <source>
        <dbReference type="EMBL" id="RXH68244.1"/>
    </source>
</evidence>
<evidence type="ECO:0000256" key="3">
    <source>
        <dbReference type="ARBA" id="ARBA00022692"/>
    </source>
</evidence>
<dbReference type="InterPro" id="IPR029962">
    <property type="entry name" value="TBL"/>
</dbReference>
<keyword evidence="5 7" id="KW-1133">Transmembrane helix</keyword>
<evidence type="ECO:0000256" key="4">
    <source>
        <dbReference type="ARBA" id="ARBA00022968"/>
    </source>
</evidence>
<name>A0A498HD95_MALDO</name>
<dbReference type="InterPro" id="IPR026057">
    <property type="entry name" value="TBL_C"/>
</dbReference>
<dbReference type="Pfam" id="PF13839">
    <property type="entry name" value="PC-Esterase"/>
    <property type="match status" value="2"/>
</dbReference>
<evidence type="ECO:0000256" key="7">
    <source>
        <dbReference type="SAM" id="Phobius"/>
    </source>
</evidence>
<evidence type="ECO:0000313" key="11">
    <source>
        <dbReference type="Proteomes" id="UP000290289"/>
    </source>
</evidence>
<comment type="similarity">
    <text evidence="2">Belongs to the PC-esterase family. TBL subfamily.</text>
</comment>
<dbReference type="Proteomes" id="UP000290289">
    <property type="component" value="Chromosome 17"/>
</dbReference>
<evidence type="ECO:0000259" key="9">
    <source>
        <dbReference type="Pfam" id="PF14416"/>
    </source>
</evidence>
<dbReference type="EMBL" id="RDQH01000343">
    <property type="protein sequence ID" value="RXH68244.1"/>
    <property type="molecule type" value="Genomic_DNA"/>
</dbReference>
<gene>
    <name evidence="10" type="ORF">DVH24_028391</name>
</gene>
<dbReference type="InterPro" id="IPR025846">
    <property type="entry name" value="TBL_N"/>
</dbReference>
<dbReference type="GO" id="GO:0016020">
    <property type="term" value="C:membrane"/>
    <property type="evidence" value="ECO:0007669"/>
    <property type="project" value="UniProtKB-SubCell"/>
</dbReference>